<reference evidence="2" key="2">
    <citation type="journal article" date="2024" name="Plant">
        <title>Genomic evolution and insights into agronomic trait innovations of Sesamum species.</title>
        <authorList>
            <person name="Miao H."/>
            <person name="Wang L."/>
            <person name="Qu L."/>
            <person name="Liu H."/>
            <person name="Sun Y."/>
            <person name="Le M."/>
            <person name="Wang Q."/>
            <person name="Wei S."/>
            <person name="Zheng Y."/>
            <person name="Lin W."/>
            <person name="Duan Y."/>
            <person name="Cao H."/>
            <person name="Xiong S."/>
            <person name="Wang X."/>
            <person name="Wei L."/>
            <person name="Li C."/>
            <person name="Ma Q."/>
            <person name="Ju M."/>
            <person name="Zhao R."/>
            <person name="Li G."/>
            <person name="Mu C."/>
            <person name="Tian Q."/>
            <person name="Mei H."/>
            <person name="Zhang T."/>
            <person name="Gao T."/>
            <person name="Zhang H."/>
        </authorList>
    </citation>
    <scope>NUCLEOTIDE SEQUENCE</scope>
    <source>
        <strain evidence="2">KEN8</strain>
    </source>
</reference>
<accession>A0AAW2RAU5</accession>
<dbReference type="AlphaFoldDB" id="A0AAW2RAU5"/>
<proteinExistence type="predicted"/>
<protein>
    <recommendedName>
        <fullName evidence="1">DUF6469 domain-containing protein</fullName>
    </recommendedName>
</protein>
<dbReference type="Pfam" id="PF20073">
    <property type="entry name" value="DUF6469"/>
    <property type="match status" value="1"/>
</dbReference>
<comment type="caution">
    <text evidence="2">The sequence shown here is derived from an EMBL/GenBank/DDBJ whole genome shotgun (WGS) entry which is preliminary data.</text>
</comment>
<gene>
    <name evidence="2" type="ORF">Scaly_0832500</name>
</gene>
<reference evidence="2" key="1">
    <citation type="submission" date="2020-06" db="EMBL/GenBank/DDBJ databases">
        <authorList>
            <person name="Li T."/>
            <person name="Hu X."/>
            <person name="Zhang T."/>
            <person name="Song X."/>
            <person name="Zhang H."/>
            <person name="Dai N."/>
            <person name="Sheng W."/>
            <person name="Hou X."/>
            <person name="Wei L."/>
        </authorList>
    </citation>
    <scope>NUCLEOTIDE SEQUENCE</scope>
    <source>
        <strain evidence="2">KEN8</strain>
        <tissue evidence="2">Leaf</tissue>
    </source>
</reference>
<name>A0AAW2RAU5_9LAMI</name>
<evidence type="ECO:0000259" key="1">
    <source>
        <dbReference type="Pfam" id="PF20073"/>
    </source>
</evidence>
<dbReference type="InterPro" id="IPR045529">
    <property type="entry name" value="DUF6469"/>
</dbReference>
<dbReference type="EMBL" id="JACGWM010000004">
    <property type="protein sequence ID" value="KAL0377149.1"/>
    <property type="molecule type" value="Genomic_DNA"/>
</dbReference>
<evidence type="ECO:0000313" key="2">
    <source>
        <dbReference type="EMBL" id="KAL0377149.1"/>
    </source>
</evidence>
<feature type="domain" description="DUF6469" evidence="1">
    <location>
        <begin position="103"/>
        <end position="234"/>
    </location>
</feature>
<sequence length="311" mass="35548">MWVSLCFCRVSVGSSEEGFKKVAMEGSGSGTGRRSWLKDDFTDLVLSWSLEEIFDENLYKYQVGEIPQSFESVDQYLGSYVFPLLEETRAELASALETVYKAPFAEVTSFNELKGDKLQYHVKVDHWRNRKSERGNEPYRTLPGDVVLLSDLKPETVCDLQRVDRTFTFASVTNTVDDETHESGDNCTPSNFKVKTEKHVEVGDGQSNSLYVLFLMNMTTNKRIWNALSMRRNLKIIKKVLCKNDSETCSSLGIRIVLKVGSDIEEISLDYRLERLSHCLVPQTGWRHCVATMLGFLEDCVSQYQIYMDKC</sequence>
<organism evidence="2">
    <name type="scientific">Sesamum calycinum</name>
    <dbReference type="NCBI Taxonomy" id="2727403"/>
    <lineage>
        <taxon>Eukaryota</taxon>
        <taxon>Viridiplantae</taxon>
        <taxon>Streptophyta</taxon>
        <taxon>Embryophyta</taxon>
        <taxon>Tracheophyta</taxon>
        <taxon>Spermatophyta</taxon>
        <taxon>Magnoliopsida</taxon>
        <taxon>eudicotyledons</taxon>
        <taxon>Gunneridae</taxon>
        <taxon>Pentapetalae</taxon>
        <taxon>asterids</taxon>
        <taxon>lamiids</taxon>
        <taxon>Lamiales</taxon>
        <taxon>Pedaliaceae</taxon>
        <taxon>Sesamum</taxon>
    </lineage>
</organism>